<evidence type="ECO:0000256" key="1">
    <source>
        <dbReference type="ARBA" id="ARBA00022884"/>
    </source>
</evidence>
<gene>
    <name evidence="4" type="ordered locus">Ilyop_1718</name>
</gene>
<keyword evidence="1 2" id="KW-0694">RNA-binding</keyword>
<dbReference type="GO" id="GO:0003723">
    <property type="term" value="F:RNA binding"/>
    <property type="evidence" value="ECO:0007669"/>
    <property type="project" value="UniProtKB-UniRule"/>
</dbReference>
<dbReference type="RefSeq" id="WP_013388156.1">
    <property type="nucleotide sequence ID" value="NC_014632.1"/>
</dbReference>
<dbReference type="AlphaFoldDB" id="E3HA84"/>
<dbReference type="KEGG" id="ipo:Ilyop_1718"/>
<reference evidence="4 5" key="1">
    <citation type="journal article" date="2010" name="Stand. Genomic Sci.">
        <title>Complete genome sequence of Ilyobacter polytropus type strain (CuHbu1).</title>
        <authorList>
            <person name="Sikorski J."/>
            <person name="Chertkov O."/>
            <person name="Lapidus A."/>
            <person name="Nolan M."/>
            <person name="Lucas S."/>
            <person name="Del Rio T.G."/>
            <person name="Tice H."/>
            <person name="Cheng J.F."/>
            <person name="Tapia R."/>
            <person name="Han C."/>
            <person name="Goodwin L."/>
            <person name="Pitluck S."/>
            <person name="Liolios K."/>
            <person name="Ivanova N."/>
            <person name="Mavromatis K."/>
            <person name="Mikhailova N."/>
            <person name="Pati A."/>
            <person name="Chen A."/>
            <person name="Palaniappan K."/>
            <person name="Land M."/>
            <person name="Hauser L."/>
            <person name="Chang Y.J."/>
            <person name="Jeffries C.D."/>
            <person name="Brambilla E."/>
            <person name="Yasawong M."/>
            <person name="Rohde M."/>
            <person name="Pukall R."/>
            <person name="Spring S."/>
            <person name="Goker M."/>
            <person name="Woyke T."/>
            <person name="Bristow J."/>
            <person name="Eisen J.A."/>
            <person name="Markowitz V."/>
            <person name="Hugenholtz P."/>
            <person name="Kyrpides N.C."/>
            <person name="Klenk H.P."/>
        </authorList>
    </citation>
    <scope>NUCLEOTIDE SEQUENCE [LARGE SCALE GENOMIC DNA]</scope>
    <source>
        <strain evidence="5">ATCC 51220 / DSM 2926 / LMG 16218 / CuHBu1</strain>
    </source>
</reference>
<dbReference type="InterPro" id="IPR035920">
    <property type="entry name" value="YhbY-like_sf"/>
</dbReference>
<protein>
    <recommendedName>
        <fullName evidence="3">CRM domain-containing protein</fullName>
    </recommendedName>
</protein>
<evidence type="ECO:0000256" key="2">
    <source>
        <dbReference type="PROSITE-ProRule" id="PRU00626"/>
    </source>
</evidence>
<dbReference type="EMBL" id="CP002281">
    <property type="protein sequence ID" value="ADO83489.1"/>
    <property type="molecule type" value="Genomic_DNA"/>
</dbReference>
<proteinExistence type="predicted"/>
<dbReference type="InterPro" id="IPR051925">
    <property type="entry name" value="RNA-binding_domain"/>
</dbReference>
<accession>E3HA84</accession>
<dbReference type="SUPFAM" id="SSF75471">
    <property type="entry name" value="YhbY-like"/>
    <property type="match status" value="1"/>
</dbReference>
<sequence length="101" mass="11522">MKLNSKQRDFLRKEAHDLDPIVRIGKDGMSHNLVESFLQAIESRELIKVKILQNSEVDKKEVAFELAEKTGSELVGIIGKTLIFYKENKDNPVVSEVLKKI</sequence>
<dbReference type="STRING" id="572544.Ilyop_1718"/>
<dbReference type="InterPro" id="IPR001890">
    <property type="entry name" value="RNA-binding_CRM"/>
</dbReference>
<dbReference type="SMART" id="SM01103">
    <property type="entry name" value="CRS1_YhbY"/>
    <property type="match status" value="1"/>
</dbReference>
<evidence type="ECO:0000313" key="5">
    <source>
        <dbReference type="Proteomes" id="UP000006875"/>
    </source>
</evidence>
<dbReference type="Proteomes" id="UP000006875">
    <property type="component" value="Chromosome"/>
</dbReference>
<evidence type="ECO:0000313" key="4">
    <source>
        <dbReference type="EMBL" id="ADO83489.1"/>
    </source>
</evidence>
<dbReference type="PROSITE" id="PS51295">
    <property type="entry name" value="CRM"/>
    <property type="match status" value="1"/>
</dbReference>
<keyword evidence="5" id="KW-1185">Reference proteome</keyword>
<dbReference type="HOGENOM" id="CLU_095994_1_2_0"/>
<dbReference type="OrthoDB" id="9797519at2"/>
<dbReference type="eggNOG" id="COG1534">
    <property type="taxonomic scope" value="Bacteria"/>
</dbReference>
<evidence type="ECO:0000259" key="3">
    <source>
        <dbReference type="PROSITE" id="PS51295"/>
    </source>
</evidence>
<dbReference type="Pfam" id="PF01985">
    <property type="entry name" value="CRS1_YhbY"/>
    <property type="match status" value="1"/>
</dbReference>
<dbReference type="PANTHER" id="PTHR40065">
    <property type="entry name" value="RNA-BINDING PROTEIN YHBY"/>
    <property type="match status" value="1"/>
</dbReference>
<name>E3HA84_ILYPC</name>
<dbReference type="NCBIfam" id="TIGR00253">
    <property type="entry name" value="RNA_bind_YhbY"/>
    <property type="match status" value="1"/>
</dbReference>
<dbReference type="Gene3D" id="3.30.110.60">
    <property type="entry name" value="YhbY-like"/>
    <property type="match status" value="1"/>
</dbReference>
<organism evidence="4 5">
    <name type="scientific">Ilyobacter polytropus (strain ATCC 51220 / DSM 2926 / LMG 16218 / CuHBu1)</name>
    <dbReference type="NCBI Taxonomy" id="572544"/>
    <lineage>
        <taxon>Bacteria</taxon>
        <taxon>Fusobacteriati</taxon>
        <taxon>Fusobacteriota</taxon>
        <taxon>Fusobacteriia</taxon>
        <taxon>Fusobacteriales</taxon>
        <taxon>Fusobacteriaceae</taxon>
        <taxon>Ilyobacter</taxon>
    </lineage>
</organism>
<dbReference type="InterPro" id="IPR017924">
    <property type="entry name" value="RNA-binding_YhbY"/>
</dbReference>
<dbReference type="PANTHER" id="PTHR40065:SF3">
    <property type="entry name" value="RNA-BINDING PROTEIN YHBY"/>
    <property type="match status" value="1"/>
</dbReference>
<feature type="domain" description="CRM" evidence="3">
    <location>
        <begin position="1"/>
        <end position="97"/>
    </location>
</feature>